<proteinExistence type="predicted"/>
<keyword evidence="3" id="KW-1185">Reference proteome</keyword>
<comment type="caution">
    <text evidence="2">The sequence shown here is derived from an EMBL/GenBank/DDBJ whole genome shotgun (WGS) entry which is preliminary data.</text>
</comment>
<evidence type="ECO:0000313" key="3">
    <source>
        <dbReference type="Proteomes" id="UP000322873"/>
    </source>
</evidence>
<gene>
    <name evidence="2" type="ORF">EYC84_003740</name>
</gene>
<name>A0A5M9JZD8_MONFR</name>
<accession>A0A5M9JZD8</accession>
<reference evidence="2 3" key="1">
    <citation type="submission" date="2019-06" db="EMBL/GenBank/DDBJ databases">
        <title>Genome Sequence of the Brown Rot Fungal Pathogen Monilinia fructicola.</title>
        <authorList>
            <person name="De Miccolis Angelini R.M."/>
            <person name="Landi L."/>
            <person name="Abate D."/>
            <person name="Pollastro S."/>
            <person name="Romanazzi G."/>
            <person name="Faretra F."/>
        </authorList>
    </citation>
    <scope>NUCLEOTIDE SEQUENCE [LARGE SCALE GENOMIC DNA]</scope>
    <source>
        <strain evidence="2 3">Mfrc123</strain>
    </source>
</reference>
<dbReference type="AlphaFoldDB" id="A0A5M9JZD8"/>
<dbReference type="Proteomes" id="UP000322873">
    <property type="component" value="Unassembled WGS sequence"/>
</dbReference>
<evidence type="ECO:0000256" key="1">
    <source>
        <dbReference type="SAM" id="MobiDB-lite"/>
    </source>
</evidence>
<organism evidence="2 3">
    <name type="scientific">Monilinia fructicola</name>
    <name type="common">Brown rot fungus</name>
    <name type="synonym">Ciboria fructicola</name>
    <dbReference type="NCBI Taxonomy" id="38448"/>
    <lineage>
        <taxon>Eukaryota</taxon>
        <taxon>Fungi</taxon>
        <taxon>Dikarya</taxon>
        <taxon>Ascomycota</taxon>
        <taxon>Pezizomycotina</taxon>
        <taxon>Leotiomycetes</taxon>
        <taxon>Helotiales</taxon>
        <taxon>Sclerotiniaceae</taxon>
        <taxon>Monilinia</taxon>
    </lineage>
</organism>
<sequence>MSLPFGFGRGKAGKKIPVSFSERNATPPEQQSQTTIRSWQLPALVPDTSLAKVTCEEIKELQNRLFRLTSDYQRLYGVFMPNGDASPNNAIWKLSDISLPFLFGIRQHLASLQAAAKIFEDGEKLKDEQAFFRSQRTLYNSLVAVVASAIERLTWLRRDLEGPNGYVYQYSSWYYQAIGNNPRSTGTSSVKRDGKAEREDAMSYEAHNQAWGDNRPLVSPVTDSDDDGEERSEKRQKM</sequence>
<feature type="region of interest" description="Disordered" evidence="1">
    <location>
        <begin position="183"/>
        <end position="238"/>
    </location>
</feature>
<dbReference type="EMBL" id="VICG01000004">
    <property type="protein sequence ID" value="KAA8573246.1"/>
    <property type="molecule type" value="Genomic_DNA"/>
</dbReference>
<feature type="compositionally biased region" description="Basic and acidic residues" evidence="1">
    <location>
        <begin position="190"/>
        <end position="201"/>
    </location>
</feature>
<evidence type="ECO:0000313" key="2">
    <source>
        <dbReference type="EMBL" id="KAA8573246.1"/>
    </source>
</evidence>
<protein>
    <submittedName>
        <fullName evidence="2">Uncharacterized protein</fullName>
    </submittedName>
</protein>